<dbReference type="EMBL" id="JACASE010000009">
    <property type="protein sequence ID" value="KAF6435637.1"/>
    <property type="molecule type" value="Genomic_DNA"/>
</dbReference>
<dbReference type="PANTHER" id="PTHR10338">
    <property type="entry name" value="INTER-ALPHA-TRYPSIN INHIBITOR HEAVY CHAIN FAMILY MEMBER"/>
    <property type="match status" value="1"/>
</dbReference>
<dbReference type="Proteomes" id="UP000593571">
    <property type="component" value="Unassembled WGS sequence"/>
</dbReference>
<dbReference type="InterPro" id="IPR050934">
    <property type="entry name" value="ITIH"/>
</dbReference>
<sequence length="133" mass="14907">MLQDQSAFSSSGIMADFVVQYDVVTEDIIGDVQIYEGYFVHFFGPRGLPPVEKNVVFVIDVGSSMFGAKMKQTKKAMNVILGDLQANDYFNIISFSDTVSEELEAPYRPPPRMFKVPRTAWATWKLMVLGLLG</sequence>
<comment type="caution">
    <text evidence="2">The sequence shown here is derived from an EMBL/GenBank/DDBJ whole genome shotgun (WGS) entry which is preliminary data.</text>
</comment>
<dbReference type="PANTHER" id="PTHR10338:SF155">
    <property type="entry name" value="INTER-ALPHA-TRYPSIN INHIBITOR HEAVY CHAIN H6"/>
    <property type="match status" value="1"/>
</dbReference>
<dbReference type="InterPro" id="IPR036465">
    <property type="entry name" value="vWFA_dom_sf"/>
</dbReference>
<accession>A0A7J8EJH1</accession>
<dbReference type="SUPFAM" id="SSF53300">
    <property type="entry name" value="vWA-like"/>
    <property type="match status" value="1"/>
</dbReference>
<dbReference type="AlphaFoldDB" id="A0A7J8EJH1"/>
<evidence type="ECO:0000313" key="2">
    <source>
        <dbReference type="EMBL" id="KAF6435637.1"/>
    </source>
</evidence>
<dbReference type="Pfam" id="PF13768">
    <property type="entry name" value="VWA_3"/>
    <property type="match status" value="1"/>
</dbReference>
<name>A0A7J8EJH1_ROUAE</name>
<protein>
    <recommendedName>
        <fullName evidence="1">VWFA domain-containing protein</fullName>
    </recommendedName>
</protein>
<feature type="domain" description="VWFA" evidence="1">
    <location>
        <begin position="54"/>
        <end position="99"/>
    </location>
</feature>
<keyword evidence="3" id="KW-1185">Reference proteome</keyword>
<evidence type="ECO:0000259" key="1">
    <source>
        <dbReference type="Pfam" id="PF13768"/>
    </source>
</evidence>
<organism evidence="2 3">
    <name type="scientific">Rousettus aegyptiacus</name>
    <name type="common">Egyptian fruit bat</name>
    <name type="synonym">Pteropus aegyptiacus</name>
    <dbReference type="NCBI Taxonomy" id="9407"/>
    <lineage>
        <taxon>Eukaryota</taxon>
        <taxon>Metazoa</taxon>
        <taxon>Chordata</taxon>
        <taxon>Craniata</taxon>
        <taxon>Vertebrata</taxon>
        <taxon>Euteleostomi</taxon>
        <taxon>Mammalia</taxon>
        <taxon>Eutheria</taxon>
        <taxon>Laurasiatheria</taxon>
        <taxon>Chiroptera</taxon>
        <taxon>Yinpterochiroptera</taxon>
        <taxon>Pteropodoidea</taxon>
        <taxon>Pteropodidae</taxon>
        <taxon>Rousettinae</taxon>
        <taxon>Rousettus</taxon>
    </lineage>
</organism>
<dbReference type="InterPro" id="IPR002035">
    <property type="entry name" value="VWF_A"/>
</dbReference>
<gene>
    <name evidence="2" type="ORF">HJG63_006947</name>
</gene>
<proteinExistence type="predicted"/>
<reference evidence="2 3" key="1">
    <citation type="journal article" date="2020" name="Nature">
        <title>Six reference-quality genomes reveal evolution of bat adaptations.</title>
        <authorList>
            <person name="Jebb D."/>
            <person name="Huang Z."/>
            <person name="Pippel M."/>
            <person name="Hughes G.M."/>
            <person name="Lavrichenko K."/>
            <person name="Devanna P."/>
            <person name="Winkler S."/>
            <person name="Jermiin L.S."/>
            <person name="Skirmuntt E.C."/>
            <person name="Katzourakis A."/>
            <person name="Burkitt-Gray L."/>
            <person name="Ray D.A."/>
            <person name="Sullivan K.A.M."/>
            <person name="Roscito J.G."/>
            <person name="Kirilenko B.M."/>
            <person name="Davalos L.M."/>
            <person name="Corthals A.P."/>
            <person name="Power M.L."/>
            <person name="Jones G."/>
            <person name="Ransome R.D."/>
            <person name="Dechmann D.K.N."/>
            <person name="Locatelli A.G."/>
            <person name="Puechmaille S.J."/>
            <person name="Fedrigo O."/>
            <person name="Jarvis E.D."/>
            <person name="Hiller M."/>
            <person name="Vernes S.C."/>
            <person name="Myers E.W."/>
            <person name="Teeling E.C."/>
        </authorList>
    </citation>
    <scope>NUCLEOTIDE SEQUENCE [LARGE SCALE GENOMIC DNA]</scope>
    <source>
        <strain evidence="2">MRouAeg1</strain>
        <tissue evidence="2">Muscle</tissue>
    </source>
</reference>
<dbReference type="Gene3D" id="3.40.50.410">
    <property type="entry name" value="von Willebrand factor, type A domain"/>
    <property type="match status" value="1"/>
</dbReference>
<evidence type="ECO:0000313" key="3">
    <source>
        <dbReference type="Proteomes" id="UP000593571"/>
    </source>
</evidence>